<organism evidence="2">
    <name type="scientific">Oryza punctata</name>
    <name type="common">Red rice</name>
    <dbReference type="NCBI Taxonomy" id="4537"/>
    <lineage>
        <taxon>Eukaryota</taxon>
        <taxon>Viridiplantae</taxon>
        <taxon>Streptophyta</taxon>
        <taxon>Embryophyta</taxon>
        <taxon>Tracheophyta</taxon>
        <taxon>Spermatophyta</taxon>
        <taxon>Magnoliopsida</taxon>
        <taxon>Liliopsida</taxon>
        <taxon>Poales</taxon>
        <taxon>Poaceae</taxon>
        <taxon>BOP clade</taxon>
        <taxon>Oryzoideae</taxon>
        <taxon>Oryzeae</taxon>
        <taxon>Oryzinae</taxon>
        <taxon>Oryza</taxon>
    </lineage>
</organism>
<protein>
    <submittedName>
        <fullName evidence="2">Uncharacterized protein</fullName>
    </submittedName>
</protein>
<name>A0A0E0K8D4_ORYPU</name>
<dbReference type="EnsemblPlants" id="OPUNC03G02350.1">
    <property type="protein sequence ID" value="OPUNC03G02350.1"/>
    <property type="gene ID" value="OPUNC03G02350"/>
</dbReference>
<dbReference type="Proteomes" id="UP000026962">
    <property type="component" value="Chromosome 3"/>
</dbReference>
<feature type="compositionally biased region" description="Basic residues" evidence="1">
    <location>
        <begin position="100"/>
        <end position="112"/>
    </location>
</feature>
<reference evidence="2" key="2">
    <citation type="submission" date="2018-05" db="EMBL/GenBank/DDBJ databases">
        <title>OpunRS2 (Oryza punctata Reference Sequence Version 2).</title>
        <authorList>
            <person name="Zhang J."/>
            <person name="Kudrna D."/>
            <person name="Lee S."/>
            <person name="Talag J."/>
            <person name="Welchert J."/>
            <person name="Wing R.A."/>
        </authorList>
    </citation>
    <scope>NUCLEOTIDE SEQUENCE [LARGE SCALE GENOMIC DNA]</scope>
</reference>
<accession>A0A0E0K8D4</accession>
<reference evidence="2" key="1">
    <citation type="submission" date="2015-04" db="UniProtKB">
        <authorList>
            <consortium name="EnsemblPlants"/>
        </authorList>
    </citation>
    <scope>IDENTIFICATION</scope>
</reference>
<evidence type="ECO:0000313" key="3">
    <source>
        <dbReference type="Proteomes" id="UP000026962"/>
    </source>
</evidence>
<dbReference type="HOGENOM" id="CLU_1306603_0_0_1"/>
<dbReference type="AlphaFoldDB" id="A0A0E0K8D4"/>
<dbReference type="Gramene" id="OPUNC03G02350.1">
    <property type="protein sequence ID" value="OPUNC03G02350.1"/>
    <property type="gene ID" value="OPUNC03G02350"/>
</dbReference>
<feature type="region of interest" description="Disordered" evidence="1">
    <location>
        <begin position="100"/>
        <end position="121"/>
    </location>
</feature>
<proteinExistence type="predicted"/>
<sequence>MGFVVFLVVKPLEPLDVKDGGVGDLVVEDAIGEVHALKPLDGLVDLAAAIGGGDEGGVSDAVDKDNEGEHVEGKALGLVPLAGSPEGLEGDIEEDGVKAGRYRGGHGAKRGGRGTCARRGGGWSATARMHNATPSRIEREGMERVVAERGLVGGACVRNSRDDERLELFLMTVDIIDPPGGRGSFHQSRSIPSNHHEKEANIFRKLVKMRE</sequence>
<evidence type="ECO:0000313" key="2">
    <source>
        <dbReference type="EnsemblPlants" id="OPUNC03G02350.1"/>
    </source>
</evidence>
<keyword evidence="3" id="KW-1185">Reference proteome</keyword>
<evidence type="ECO:0000256" key="1">
    <source>
        <dbReference type="SAM" id="MobiDB-lite"/>
    </source>
</evidence>